<comment type="caution">
    <text evidence="1">The sequence shown here is derived from an EMBL/GenBank/DDBJ whole genome shotgun (WGS) entry which is preliminary data.</text>
</comment>
<dbReference type="EMBL" id="JXZB01000004">
    <property type="protein sequence ID" value="KIQ61604.1"/>
    <property type="molecule type" value="Genomic_DNA"/>
</dbReference>
<evidence type="ECO:0000313" key="1">
    <source>
        <dbReference type="EMBL" id="KIQ61604.1"/>
    </source>
</evidence>
<organism evidence="1 2">
    <name type="scientific">Kitasatospora griseola</name>
    <name type="common">Streptomyces griseolosporeus</name>
    <dbReference type="NCBI Taxonomy" id="2064"/>
    <lineage>
        <taxon>Bacteria</taxon>
        <taxon>Bacillati</taxon>
        <taxon>Actinomycetota</taxon>
        <taxon>Actinomycetes</taxon>
        <taxon>Kitasatosporales</taxon>
        <taxon>Streptomycetaceae</taxon>
        <taxon>Kitasatospora</taxon>
    </lineage>
</organism>
<sequence>MVAAGRCGVPRGRGKGRWGGGRRGSGCWWCGVRTGRWWRSGRWVGARWRWWRAAGCWRPRTRRVPRGCVVGSRCGWRSGSARSCGCVTVTRRRRRAGSSRWSRRSRRSLRGWRCSGRGCARFR</sequence>
<proteinExistence type="predicted"/>
<dbReference type="AlphaFoldDB" id="A0A0D0PGT2"/>
<name>A0A0D0PGT2_KITGR</name>
<evidence type="ECO:0000313" key="2">
    <source>
        <dbReference type="Proteomes" id="UP000032066"/>
    </source>
</evidence>
<protein>
    <submittedName>
        <fullName evidence="1">Uncharacterized protein</fullName>
    </submittedName>
</protein>
<accession>A0A0D0PGT2</accession>
<keyword evidence="2" id="KW-1185">Reference proteome</keyword>
<gene>
    <name evidence="1" type="ORF">TR51_19930</name>
</gene>
<reference evidence="1 2" key="1">
    <citation type="submission" date="2015-02" db="EMBL/GenBank/DDBJ databases">
        <title>Draft genome sequence of Kitasatospora griseola MF730-N6, a bafilomycin, terpentecin and satosporin producer.</title>
        <authorList>
            <person name="Arens J.C."/>
            <person name="Haltli B."/>
            <person name="Kerr R.G."/>
        </authorList>
    </citation>
    <scope>NUCLEOTIDE SEQUENCE [LARGE SCALE GENOMIC DNA]</scope>
    <source>
        <strain evidence="1 2">MF730-N6</strain>
    </source>
</reference>
<dbReference type="Proteomes" id="UP000032066">
    <property type="component" value="Unassembled WGS sequence"/>
</dbReference>